<evidence type="ECO:0000256" key="11">
    <source>
        <dbReference type="ARBA" id="ARBA00023268"/>
    </source>
</evidence>
<dbReference type="GO" id="GO:0006261">
    <property type="term" value="P:DNA-templated DNA replication"/>
    <property type="evidence" value="ECO:0007669"/>
    <property type="project" value="UniProtKB-UniRule"/>
</dbReference>
<evidence type="ECO:0000256" key="4">
    <source>
        <dbReference type="ARBA" id="ARBA00022695"/>
    </source>
</evidence>
<dbReference type="InterPro" id="IPR056172">
    <property type="entry name" value="PolC_DP2_cat_dom"/>
</dbReference>
<dbReference type="Proteomes" id="UP000713479">
    <property type="component" value="Unassembled WGS sequence"/>
</dbReference>
<dbReference type="HAMAP" id="MF_00324">
    <property type="entry name" value="DNApol_II_L_arch"/>
    <property type="match status" value="1"/>
</dbReference>
<dbReference type="PIRSF" id="PIRSF016275">
    <property type="entry name" value="PolC_DP2"/>
    <property type="match status" value="1"/>
</dbReference>
<dbReference type="PANTHER" id="PTHR42210:SF1">
    <property type="entry name" value="DNA POLYMERASE II LARGE SUBUNIT"/>
    <property type="match status" value="1"/>
</dbReference>
<evidence type="ECO:0000259" key="15">
    <source>
        <dbReference type="Pfam" id="PF03833"/>
    </source>
</evidence>
<keyword evidence="9 14" id="KW-0239">DNA-directed DNA polymerase</keyword>
<keyword evidence="4 14" id="KW-0548">Nucleotidyltransferase</keyword>
<comment type="subunit">
    <text evidence="2 14">Heterodimer of a large subunit and a small subunit.</text>
</comment>
<dbReference type="Pfam" id="PF24846">
    <property type="entry name" value="PolC_DP2_cat"/>
    <property type="match status" value="1"/>
</dbReference>
<keyword evidence="7 14" id="KW-0378">Hydrolase</keyword>
<sequence>MDYFDRLEAETHVLYEIANEARSKGLDVETKTEVPLAKDLAERVEGLVGPEGVAKRIKELEQDMSREEVAFEIAAEIASSKFELTGEKAEYDEEQRCDQGLRTALAILTEGVVAAPLEGISQVRIKDNFDSTKYIAVYFAGPIRSAGGTAAALAVLLGDKIRRAIEIDQFKPIEDEIERYVEEVELYESEVTNLQYSPTPEEVRFAANHIPVEVTGEQTDAVEVSHRDLERVETNNIRGGALLAMVEGVIQKSKKIHKISNKLGLNWEWLTEYSKPKKEESSDSSEDEGEIVHEPKYIQDIIGGRPVLGHPSEKGGFRLRYGRSRNTGLATMGVHPATMALLEFLAVGTQLKIEYPGKGNCVVPVDSIEGPTVKLKNGDVVIINSVRQARELKKDVVEILFLGDMLVAFGEFLRNNQPLYPSGWCEEWWLGLLKKSENYSDEDDLDLWRLEHEYIPAKEAFDLSKKYDIPLHPKYTYCYNDVTIEDLNALYDLLMECKDTYRLDEGIKLNLTFAKRTLEIIGVPHIVRDEKIIIDADNSYALLATIVDRLPKKDSTIEALNEISNIEIKNKAPAYIGTRVGRPEKSKERLMKPAPHGLFPIGNYGGAQRLVANAAKKGKIDVELSRRKCSNPNCRLMTFNSICPKCGSPTEMGKPEHKKINISSMLKKASDHVGVRKVDKFKAVVGMISESKLPEPLEKGILRCKNEVFTFKDGTIRHDSTDLPLTHFIPKEIGVSVEKLLEMGYEHDCYGQPIESEEQIIELKVQDVVISNNCAEYLVNTAHFIDDELTKLYDMESFYNVKTKTDLIGHLIAGLAPHTSAGVLGRIVGFTKALGCYAHPYFHSAKRRNCDSDEDAVMLLLDALINFSKTYLPNTRGGSMDAPLVLSSRIDPEEIDDESHNLDIYERFPVEFYDKTKDPLKPADVLEYIDNVEMHLGTPEQYEGLMFSHHTSSIHAGPTLCLYKRLPSMKEKVEAQISLAEKIRAVDQRDVVERVLSSHFLPDIMGNSRAFSKQKVRCTKCNSKYRRIPLSGKCSKCGGNLILSVSKGSVQKYLGISQDLVNRYPVSPYLKQRLEIQEFGINSLFESDKSKQSSLDVFF</sequence>
<comment type="similarity">
    <text evidence="1 14">Belongs to the archaeal DNA polymerase II family.</text>
</comment>
<organism evidence="18 19">
    <name type="scientific">Methanobrevibacter millerae</name>
    <dbReference type="NCBI Taxonomy" id="230361"/>
    <lineage>
        <taxon>Archaea</taxon>
        <taxon>Methanobacteriati</taxon>
        <taxon>Methanobacteriota</taxon>
        <taxon>Methanomada group</taxon>
        <taxon>Methanobacteria</taxon>
        <taxon>Methanobacteriales</taxon>
        <taxon>Methanobacteriaceae</taxon>
        <taxon>Methanobrevibacter</taxon>
    </lineage>
</organism>
<dbReference type="GO" id="GO:0008310">
    <property type="term" value="F:single-stranded DNA 3'-5' DNA exonuclease activity"/>
    <property type="evidence" value="ECO:0007669"/>
    <property type="project" value="UniProtKB-EC"/>
</dbReference>
<dbReference type="GO" id="GO:0006308">
    <property type="term" value="P:DNA catabolic process"/>
    <property type="evidence" value="ECO:0007669"/>
    <property type="project" value="UniProtKB-UniRule"/>
</dbReference>
<accession>A0A8T3VIZ2</accession>
<protein>
    <recommendedName>
        <fullName evidence="14">DNA polymerase II large subunit</fullName>
        <shortName evidence="14">Pol II</shortName>
        <ecNumber evidence="14">2.7.7.7</ecNumber>
    </recommendedName>
    <alternativeName>
        <fullName evidence="14">Exodeoxyribonuclease large subunit</fullName>
        <ecNumber evidence="14">3.1.11.1</ecNumber>
    </alternativeName>
</protein>
<evidence type="ECO:0000256" key="10">
    <source>
        <dbReference type="ARBA" id="ARBA00023125"/>
    </source>
</evidence>
<feature type="domain" description="DNA polymerase II large subunit DP2 catalytic" evidence="17">
    <location>
        <begin position="675"/>
        <end position="972"/>
    </location>
</feature>
<dbReference type="EMBL" id="SUTF01000001">
    <property type="protein sequence ID" value="MBE6509850.1"/>
    <property type="molecule type" value="Genomic_DNA"/>
</dbReference>
<evidence type="ECO:0000256" key="8">
    <source>
        <dbReference type="ARBA" id="ARBA00022839"/>
    </source>
</evidence>
<proteinExistence type="inferred from homology"/>
<comment type="catalytic activity">
    <reaction evidence="13 14">
        <text>DNA(n) + a 2'-deoxyribonucleoside 5'-triphosphate = DNA(n+1) + diphosphate</text>
        <dbReference type="Rhea" id="RHEA:22508"/>
        <dbReference type="Rhea" id="RHEA-COMP:17339"/>
        <dbReference type="Rhea" id="RHEA-COMP:17340"/>
        <dbReference type="ChEBI" id="CHEBI:33019"/>
        <dbReference type="ChEBI" id="CHEBI:61560"/>
        <dbReference type="ChEBI" id="CHEBI:173112"/>
        <dbReference type="EC" id="2.7.7.7"/>
    </reaction>
</comment>
<comment type="function">
    <text evidence="12 14">Possesses two activities: a DNA synthesis (polymerase) and an exonucleolytic activity that degrades single-stranded DNA in the 3'- to 5'-direction. Has a template-primer preference which is characteristic of a replicative DNA polymerase.</text>
</comment>
<feature type="domain" description="DNA polymerase II large subunit DP2 N-terminal" evidence="15">
    <location>
        <begin position="2"/>
        <end position="274"/>
    </location>
</feature>
<evidence type="ECO:0000256" key="7">
    <source>
        <dbReference type="ARBA" id="ARBA00022801"/>
    </source>
</evidence>
<dbReference type="GO" id="GO:0003677">
    <property type="term" value="F:DNA binding"/>
    <property type="evidence" value="ECO:0007669"/>
    <property type="project" value="UniProtKB-UniRule"/>
</dbReference>
<keyword evidence="6 14" id="KW-0540">Nuclease</keyword>
<dbReference type="EC" id="3.1.11.1" evidence="14"/>
<evidence type="ECO:0000256" key="3">
    <source>
        <dbReference type="ARBA" id="ARBA00022679"/>
    </source>
</evidence>
<evidence type="ECO:0000259" key="17">
    <source>
        <dbReference type="Pfam" id="PF24846"/>
    </source>
</evidence>
<dbReference type="InterPro" id="IPR016033">
    <property type="entry name" value="PolC_DP2_N"/>
</dbReference>
<comment type="catalytic activity">
    <reaction evidence="14">
        <text>Exonucleolytic cleavage in the 3'- to 5'-direction to yield nucleoside 5'-phosphates.</text>
        <dbReference type="EC" id="3.1.11.1"/>
    </reaction>
</comment>
<dbReference type="InterPro" id="IPR004475">
    <property type="entry name" value="PolC_DP2"/>
</dbReference>
<evidence type="ECO:0000259" key="16">
    <source>
        <dbReference type="Pfam" id="PF24844"/>
    </source>
</evidence>
<reference evidence="18" key="1">
    <citation type="submission" date="2019-04" db="EMBL/GenBank/DDBJ databases">
        <title>Evolution of Biomass-Degrading Anaerobic Consortia Revealed by Metagenomics.</title>
        <authorList>
            <person name="Peng X."/>
        </authorList>
    </citation>
    <scope>NUCLEOTIDE SEQUENCE</scope>
    <source>
        <strain evidence="18">SIG13</strain>
    </source>
</reference>
<dbReference type="Pfam" id="PF24844">
    <property type="entry name" value="PolC_DP2_central"/>
    <property type="match status" value="1"/>
</dbReference>
<evidence type="ECO:0000256" key="2">
    <source>
        <dbReference type="ARBA" id="ARBA00011315"/>
    </source>
</evidence>
<name>A0A8T3VIZ2_9EURY</name>
<gene>
    <name evidence="14 18" type="primary">polC</name>
    <name evidence="18" type="ORF">E7Z74_01060</name>
</gene>
<dbReference type="GO" id="GO:0003887">
    <property type="term" value="F:DNA-directed DNA polymerase activity"/>
    <property type="evidence" value="ECO:0007669"/>
    <property type="project" value="UniProtKB-UniRule"/>
</dbReference>
<keyword evidence="8 14" id="KW-0269">Exonuclease</keyword>
<dbReference type="NCBIfam" id="TIGR00354">
    <property type="entry name" value="polC"/>
    <property type="match status" value="1"/>
</dbReference>
<keyword evidence="5 14" id="KW-0235">DNA replication</keyword>
<dbReference type="InterPro" id="IPR056171">
    <property type="entry name" value="PolC_DP2_central_dom"/>
</dbReference>
<evidence type="ECO:0000256" key="13">
    <source>
        <dbReference type="ARBA" id="ARBA00049244"/>
    </source>
</evidence>
<evidence type="ECO:0000256" key="9">
    <source>
        <dbReference type="ARBA" id="ARBA00022932"/>
    </source>
</evidence>
<evidence type="ECO:0000256" key="5">
    <source>
        <dbReference type="ARBA" id="ARBA00022705"/>
    </source>
</evidence>
<feature type="domain" description="DNA polymerase II large subunit DP2 central" evidence="16">
    <location>
        <begin position="286"/>
        <end position="660"/>
    </location>
</feature>
<keyword evidence="11 14" id="KW-0511">Multifunctional enzyme</keyword>
<dbReference type="NCBIfam" id="NF003103">
    <property type="entry name" value="PRK04023.1"/>
    <property type="match status" value="1"/>
</dbReference>
<comment type="caution">
    <text evidence="18">The sequence shown here is derived from an EMBL/GenBank/DDBJ whole genome shotgun (WGS) entry which is preliminary data.</text>
</comment>
<dbReference type="EC" id="2.7.7.7" evidence="14"/>
<evidence type="ECO:0000256" key="14">
    <source>
        <dbReference type="HAMAP-Rule" id="MF_00324"/>
    </source>
</evidence>
<dbReference type="PANTHER" id="PTHR42210">
    <property type="entry name" value="DNA POLYMERASE II LARGE SUBUNIT"/>
    <property type="match status" value="1"/>
</dbReference>
<evidence type="ECO:0000256" key="1">
    <source>
        <dbReference type="ARBA" id="ARBA00011053"/>
    </source>
</evidence>
<evidence type="ECO:0000256" key="6">
    <source>
        <dbReference type="ARBA" id="ARBA00022722"/>
    </source>
</evidence>
<dbReference type="AlphaFoldDB" id="A0A8T3VIZ2"/>
<evidence type="ECO:0000313" key="19">
    <source>
        <dbReference type="Proteomes" id="UP000713479"/>
    </source>
</evidence>
<keyword evidence="3 14" id="KW-0808">Transferase</keyword>
<dbReference type="Pfam" id="PF03833">
    <property type="entry name" value="PolC_DP2_N"/>
    <property type="match status" value="1"/>
</dbReference>
<evidence type="ECO:0000313" key="18">
    <source>
        <dbReference type="EMBL" id="MBE6509850.1"/>
    </source>
</evidence>
<keyword evidence="10 14" id="KW-0238">DNA-binding</keyword>
<evidence type="ECO:0000256" key="12">
    <source>
        <dbReference type="ARBA" id="ARBA00025068"/>
    </source>
</evidence>